<name>W6RXW8_9CLOT</name>
<dbReference type="RefSeq" id="WP_044037513.1">
    <property type="nucleotide sequence ID" value="NZ_HG917868.1"/>
</dbReference>
<evidence type="ECO:0000313" key="1">
    <source>
        <dbReference type="EMBL" id="CDM68449.1"/>
    </source>
</evidence>
<dbReference type="PATRIC" id="fig|1216932.3.peg.1283"/>
<protein>
    <submittedName>
        <fullName evidence="1">Uncharacterized protein</fullName>
    </submittedName>
</protein>
<evidence type="ECO:0000313" key="2">
    <source>
        <dbReference type="Proteomes" id="UP000019426"/>
    </source>
</evidence>
<keyword evidence="2" id="KW-1185">Reference proteome</keyword>
<accession>W6RXW8</accession>
<dbReference type="AlphaFoldDB" id="W6RXW8"/>
<sequence length="116" mass="12834">MAETINNIAIFNNVSELIDADLKEGTRVDTLGYNDAFDNGGCQYYISNDNNPWSISLENGLYANVIKKDSVNYKMFGCHLDGVNDDSEGMNKAHLLGTNKDNLNSLPITVIPIIIY</sequence>
<dbReference type="STRING" id="1216932.CM240_1285"/>
<dbReference type="KEGG" id="clt:CM240_1285"/>
<reference evidence="1 2" key="1">
    <citation type="submission" date="2013-11" db="EMBL/GenBank/DDBJ databases">
        <title>Complete genome sequence of Clostridum sp. M2/40.</title>
        <authorList>
            <person name="Wibberg D."/>
            <person name="Puehler A."/>
            <person name="Schlueter A."/>
        </authorList>
    </citation>
    <scope>NUCLEOTIDE SEQUENCE [LARGE SCALE GENOMIC DNA]</scope>
    <source>
        <strain evidence="2">M2/40</strain>
    </source>
</reference>
<gene>
    <name evidence="1" type="ORF">CM240_1285</name>
</gene>
<dbReference type="EMBL" id="HG917868">
    <property type="protein sequence ID" value="CDM68449.1"/>
    <property type="molecule type" value="Genomic_DNA"/>
</dbReference>
<organism evidence="1 2">
    <name type="scientific">Clostridium bornimense</name>
    <dbReference type="NCBI Taxonomy" id="1216932"/>
    <lineage>
        <taxon>Bacteria</taxon>
        <taxon>Bacillati</taxon>
        <taxon>Bacillota</taxon>
        <taxon>Clostridia</taxon>
        <taxon>Eubacteriales</taxon>
        <taxon>Clostridiaceae</taxon>
        <taxon>Clostridium</taxon>
    </lineage>
</organism>
<dbReference type="HOGENOM" id="CLU_2092516_0_0_9"/>
<dbReference type="OrthoDB" id="1681440at2"/>
<dbReference type="Proteomes" id="UP000019426">
    <property type="component" value="Chromosome M2/40_rep1"/>
</dbReference>
<proteinExistence type="predicted"/>